<dbReference type="InterPro" id="IPR001981">
    <property type="entry name" value="Colipase"/>
</dbReference>
<dbReference type="VEuPathDB" id="HostDB:GeneID_118659759"/>
<feature type="signal peptide" evidence="1">
    <location>
        <begin position="1"/>
        <end position="17"/>
    </location>
</feature>
<dbReference type="PROSITE" id="PS51342">
    <property type="entry name" value="COLIPASE_2"/>
    <property type="match status" value="1"/>
</dbReference>
<dbReference type="EMBL" id="JABWUV010000007">
    <property type="protein sequence ID" value="KAF6341060.1"/>
    <property type="molecule type" value="Genomic_DNA"/>
</dbReference>
<dbReference type="GO" id="GO:0005576">
    <property type="term" value="C:extracellular region"/>
    <property type="evidence" value="ECO:0007669"/>
    <property type="project" value="InterPro"/>
</dbReference>
<keyword evidence="3" id="KW-1185">Reference proteome</keyword>
<accession>A0A7J7WV48</accession>
<proteinExistence type="predicted"/>
<dbReference type="GO" id="GO:0008047">
    <property type="term" value="F:enzyme activator activity"/>
    <property type="evidence" value="ECO:0007669"/>
    <property type="project" value="InterPro"/>
</dbReference>
<keyword evidence="1" id="KW-0732">Signal</keyword>
<dbReference type="Gene3D" id="2.10.80.10">
    <property type="entry name" value="Lipase, subunit A"/>
    <property type="match status" value="1"/>
</dbReference>
<evidence type="ECO:0000313" key="2">
    <source>
        <dbReference type="EMBL" id="KAF6341060.1"/>
    </source>
</evidence>
<dbReference type="GO" id="GO:0016042">
    <property type="term" value="P:lipid catabolic process"/>
    <property type="evidence" value="ECO:0007669"/>
    <property type="project" value="InterPro"/>
</dbReference>
<reference evidence="2 3" key="1">
    <citation type="journal article" date="2020" name="Nature">
        <title>Six reference-quality genomes reveal evolution of bat adaptations.</title>
        <authorList>
            <person name="Jebb D."/>
            <person name="Huang Z."/>
            <person name="Pippel M."/>
            <person name="Hughes G.M."/>
            <person name="Lavrichenko K."/>
            <person name="Devanna P."/>
            <person name="Winkler S."/>
            <person name="Jermiin L.S."/>
            <person name="Skirmuntt E.C."/>
            <person name="Katzourakis A."/>
            <person name="Burkitt-Gray L."/>
            <person name="Ray D.A."/>
            <person name="Sullivan K.A.M."/>
            <person name="Roscito J.G."/>
            <person name="Kirilenko B.M."/>
            <person name="Davalos L.M."/>
            <person name="Corthals A.P."/>
            <person name="Power M.L."/>
            <person name="Jones G."/>
            <person name="Ransome R.D."/>
            <person name="Dechmann D.K.N."/>
            <person name="Locatelli A.G."/>
            <person name="Puechmaille S.J."/>
            <person name="Fedrigo O."/>
            <person name="Jarvis E.D."/>
            <person name="Hiller M."/>
            <person name="Vernes S.C."/>
            <person name="Myers E.W."/>
            <person name="Teeling E.C."/>
        </authorList>
    </citation>
    <scope>NUCLEOTIDE SEQUENCE [LARGE SCALE GENOMIC DNA]</scope>
    <source>
        <strain evidence="2">MMyoMyo1</strain>
        <tissue evidence="2">Flight muscle</tissue>
    </source>
</reference>
<gene>
    <name evidence="2" type="ORF">mMyoMyo1_003003</name>
</gene>
<feature type="chain" id="PRO_5029677556" evidence="1">
    <location>
        <begin position="18"/>
        <end position="101"/>
    </location>
</feature>
<dbReference type="PANTHER" id="PTHR10041:SF3">
    <property type="entry name" value="COLIPASE-LIKE PROTEIN 2"/>
    <property type="match status" value="1"/>
</dbReference>
<organism evidence="2 3">
    <name type="scientific">Myotis myotis</name>
    <name type="common">Greater mouse-eared bat</name>
    <name type="synonym">Vespertilio myotis</name>
    <dbReference type="NCBI Taxonomy" id="51298"/>
    <lineage>
        <taxon>Eukaryota</taxon>
        <taxon>Metazoa</taxon>
        <taxon>Chordata</taxon>
        <taxon>Craniata</taxon>
        <taxon>Vertebrata</taxon>
        <taxon>Euteleostomi</taxon>
        <taxon>Mammalia</taxon>
        <taxon>Eutheria</taxon>
        <taxon>Laurasiatheria</taxon>
        <taxon>Chiroptera</taxon>
        <taxon>Yangochiroptera</taxon>
        <taxon>Vespertilionidae</taxon>
        <taxon>Myotis</taxon>
    </lineage>
</organism>
<evidence type="ECO:0000256" key="1">
    <source>
        <dbReference type="SAM" id="SignalP"/>
    </source>
</evidence>
<dbReference type="GO" id="GO:0007586">
    <property type="term" value="P:digestion"/>
    <property type="evidence" value="ECO:0007669"/>
    <property type="project" value="InterPro"/>
</dbReference>
<name>A0A7J7WV48_MYOMY</name>
<protein>
    <submittedName>
        <fullName evidence="2">Colipase like 2</fullName>
    </submittedName>
</protein>
<dbReference type="Proteomes" id="UP000527355">
    <property type="component" value="Unassembled WGS sequence"/>
</dbReference>
<sequence>MATALALLAGVLLPCGGTFPHYKPRPPLKVDGAPCSHHSECFSDCCLMNLDNGGEFCAPKGRKTMVCLPQTKGAINFICPCRLGLSCIPQDPSCPRRCYLI</sequence>
<dbReference type="GO" id="GO:0032094">
    <property type="term" value="P:response to food"/>
    <property type="evidence" value="ECO:0007669"/>
    <property type="project" value="TreeGrafter"/>
</dbReference>
<dbReference type="PANTHER" id="PTHR10041">
    <property type="entry name" value="COLIPASE"/>
    <property type="match status" value="1"/>
</dbReference>
<comment type="caution">
    <text evidence="2">The sequence shown here is derived from an EMBL/GenBank/DDBJ whole genome shotgun (WGS) entry which is preliminary data.</text>
</comment>
<dbReference type="AlphaFoldDB" id="A0A7J7WV48"/>
<evidence type="ECO:0000313" key="3">
    <source>
        <dbReference type="Proteomes" id="UP000527355"/>
    </source>
</evidence>